<organism evidence="2 3">
    <name type="scientific">Lysobacter silvisoli</name>
    <dbReference type="NCBI Taxonomy" id="2293254"/>
    <lineage>
        <taxon>Bacteria</taxon>
        <taxon>Pseudomonadati</taxon>
        <taxon>Pseudomonadota</taxon>
        <taxon>Gammaproteobacteria</taxon>
        <taxon>Lysobacterales</taxon>
        <taxon>Lysobacteraceae</taxon>
        <taxon>Lysobacter</taxon>
    </lineage>
</organism>
<accession>A0A371K1Q9</accession>
<proteinExistence type="predicted"/>
<dbReference type="RefSeq" id="WP_115857288.1">
    <property type="nucleotide sequence ID" value="NZ_QTSU01000001.1"/>
</dbReference>
<evidence type="ECO:0000313" key="2">
    <source>
        <dbReference type="EMBL" id="RDZ27845.1"/>
    </source>
</evidence>
<reference evidence="2 3" key="1">
    <citation type="submission" date="2018-08" db="EMBL/GenBank/DDBJ databases">
        <title>Lysobacter sp. zong2l5, whole genome shotgun sequence.</title>
        <authorList>
            <person name="Zhang X."/>
            <person name="Feng G."/>
            <person name="Zhu H."/>
        </authorList>
    </citation>
    <scope>NUCLEOTIDE SEQUENCE [LARGE SCALE GENOMIC DNA]</scope>
    <source>
        <strain evidence="3">zong2l5</strain>
    </source>
</reference>
<keyword evidence="3" id="KW-1185">Reference proteome</keyword>
<dbReference type="AlphaFoldDB" id="A0A371K1Q9"/>
<name>A0A371K1Q9_9GAMM</name>
<dbReference type="Proteomes" id="UP000264492">
    <property type="component" value="Unassembled WGS sequence"/>
</dbReference>
<dbReference type="EMBL" id="QTSU01000001">
    <property type="protein sequence ID" value="RDZ27845.1"/>
    <property type="molecule type" value="Genomic_DNA"/>
</dbReference>
<comment type="caution">
    <text evidence="2">The sequence shown here is derived from an EMBL/GenBank/DDBJ whole genome shotgun (WGS) entry which is preliminary data.</text>
</comment>
<sequence length="114" mass="11803">MHGVLFLTALLAYAGVYYVASFAAHRVLGAGPYAAAPRLIALLAVAATAAAFAYWAQITFIDPMRYAGPDPVALREHSQRVLGMVLAPAVLAAVTIAAGIGLARRRGRAAAAAR</sequence>
<keyword evidence="1" id="KW-1133">Transmembrane helix</keyword>
<keyword evidence="1" id="KW-0812">Transmembrane</keyword>
<evidence type="ECO:0000313" key="3">
    <source>
        <dbReference type="Proteomes" id="UP000264492"/>
    </source>
</evidence>
<feature type="transmembrane region" description="Helical" evidence="1">
    <location>
        <begin position="81"/>
        <end position="103"/>
    </location>
</feature>
<keyword evidence="1" id="KW-0472">Membrane</keyword>
<feature type="transmembrane region" description="Helical" evidence="1">
    <location>
        <begin position="6"/>
        <end position="28"/>
    </location>
</feature>
<feature type="transmembrane region" description="Helical" evidence="1">
    <location>
        <begin position="40"/>
        <end position="61"/>
    </location>
</feature>
<evidence type="ECO:0000256" key="1">
    <source>
        <dbReference type="SAM" id="Phobius"/>
    </source>
</evidence>
<protein>
    <submittedName>
        <fullName evidence="2">Uncharacterized protein</fullName>
    </submittedName>
</protein>
<gene>
    <name evidence="2" type="ORF">DX914_01365</name>
</gene>